<keyword evidence="5" id="KW-0503">Monooxygenase</keyword>
<proteinExistence type="inferred from homology"/>
<dbReference type="OrthoDB" id="16820at2759"/>
<dbReference type="PRINTS" id="PR00420">
    <property type="entry name" value="RNGMNOXGNASE"/>
</dbReference>
<evidence type="ECO:0000256" key="2">
    <source>
        <dbReference type="ARBA" id="ARBA00022630"/>
    </source>
</evidence>
<dbReference type="SUPFAM" id="SSF51905">
    <property type="entry name" value="FAD/NAD(P)-binding domain"/>
    <property type="match status" value="1"/>
</dbReference>
<dbReference type="AlphaFoldDB" id="A0A0D2HWI3"/>
<evidence type="ECO:0000256" key="1">
    <source>
        <dbReference type="ARBA" id="ARBA00007992"/>
    </source>
</evidence>
<dbReference type="HOGENOM" id="CLU_009665_19_1_1"/>
<keyword evidence="4" id="KW-0560">Oxidoreductase</keyword>
<sequence length="472" mass="52861">MNYTRNGTGPDGIAYPGSSGINVIVIGLGYAGVTAAIECHRKGHKVSIYEQTPGVSVLGDMIGLSPNSARIIAKWDRGGIHEQIIPHAGQYVENNIHKHDTGEILFSQPMSGYTDFQGYLAPRPVLMKLFADYCRKLGIPIFFGHRVIDFFEDENEAGIILEGSSTKIKADCVLACDGIHSKARGTITGWQDRPYPTGYAAYRAWYDADFIRDNPKLQFLFKGDYDKMEVFIGPNMHAIFGTCSQQRLITWTVTHKDALDVVESWTQRGKIEDAMDYIKGWDSRIHEVIKHTPPDQIFDHKLAWRDPLPRWTSKHNRMIVLGDAAHPFLPTSGQGAGQAIEDCATIAICLELGGKKRVPLALQVCEKLRHARASLAQKMGIETREIWHKTDWEVVKSRPEMVSMPNPAWLFAHNPQKYAYDEFDIAAHAVETGSTYVPTNVPPPEVNHRISDFRDAQSDKLHNGTAPMRAKI</sequence>
<dbReference type="InterPro" id="IPR036188">
    <property type="entry name" value="FAD/NAD-bd_sf"/>
</dbReference>
<dbReference type="GeneID" id="27696802"/>
<dbReference type="PANTHER" id="PTHR13789">
    <property type="entry name" value="MONOOXYGENASE"/>
    <property type="match status" value="1"/>
</dbReference>
<evidence type="ECO:0000256" key="5">
    <source>
        <dbReference type="ARBA" id="ARBA00023033"/>
    </source>
</evidence>
<dbReference type="RefSeq" id="XP_016621959.1">
    <property type="nucleotide sequence ID" value="XM_016761621.1"/>
</dbReference>
<evidence type="ECO:0000256" key="4">
    <source>
        <dbReference type="ARBA" id="ARBA00023002"/>
    </source>
</evidence>
<evidence type="ECO:0000256" key="3">
    <source>
        <dbReference type="ARBA" id="ARBA00022827"/>
    </source>
</evidence>
<gene>
    <name evidence="7" type="ORF">Z519_03874</name>
</gene>
<keyword evidence="3" id="KW-0274">FAD</keyword>
<accession>A0A0D2HWI3</accession>
<keyword evidence="2" id="KW-0285">Flavoprotein</keyword>
<dbReference type="Gene3D" id="3.50.50.60">
    <property type="entry name" value="FAD/NAD(P)-binding domain"/>
    <property type="match status" value="1"/>
</dbReference>
<dbReference type="GO" id="GO:0004497">
    <property type="term" value="F:monooxygenase activity"/>
    <property type="evidence" value="ECO:0007669"/>
    <property type="project" value="UniProtKB-KW"/>
</dbReference>
<reference evidence="7" key="1">
    <citation type="submission" date="2015-01" db="EMBL/GenBank/DDBJ databases">
        <title>The Genome Sequence of Cladophialophora bantiana CBS 173.52.</title>
        <authorList>
            <consortium name="The Broad Institute Genomics Platform"/>
            <person name="Cuomo C."/>
            <person name="de Hoog S."/>
            <person name="Gorbushina A."/>
            <person name="Stielow B."/>
            <person name="Teixiera M."/>
            <person name="Abouelleil A."/>
            <person name="Chapman S.B."/>
            <person name="Priest M."/>
            <person name="Young S.K."/>
            <person name="Wortman J."/>
            <person name="Nusbaum C."/>
            <person name="Birren B."/>
        </authorList>
    </citation>
    <scope>NUCLEOTIDE SEQUENCE [LARGE SCALE GENOMIC DNA]</scope>
    <source>
        <strain evidence="7">CBS 173.52</strain>
    </source>
</reference>
<dbReference type="InterPro" id="IPR002938">
    <property type="entry name" value="FAD-bd"/>
</dbReference>
<dbReference type="VEuPathDB" id="FungiDB:Z519_03874"/>
<evidence type="ECO:0000313" key="7">
    <source>
        <dbReference type="EMBL" id="KIW95290.1"/>
    </source>
</evidence>
<dbReference type="SUPFAM" id="SSF54373">
    <property type="entry name" value="FAD-linked reductases, C-terminal domain"/>
    <property type="match status" value="1"/>
</dbReference>
<dbReference type="Pfam" id="PF01494">
    <property type="entry name" value="FAD_binding_3"/>
    <property type="match status" value="1"/>
</dbReference>
<dbReference type="PANTHER" id="PTHR13789:SF236">
    <property type="entry name" value="MONOOXYGENASE, PUTATIVE (AFU_ORTHOLOGUE AFUA_6G12060)-RELATED"/>
    <property type="match status" value="1"/>
</dbReference>
<comment type="similarity">
    <text evidence="1">Belongs to the paxM FAD-dependent monooxygenase family.</text>
</comment>
<dbReference type="GO" id="GO:0071949">
    <property type="term" value="F:FAD binding"/>
    <property type="evidence" value="ECO:0007669"/>
    <property type="project" value="InterPro"/>
</dbReference>
<organism evidence="7 8">
    <name type="scientific">Cladophialophora bantiana (strain ATCC 10958 / CBS 173.52 / CDC B-1940 / NIH 8579)</name>
    <name type="common">Xylohypha bantiana</name>
    <dbReference type="NCBI Taxonomy" id="1442370"/>
    <lineage>
        <taxon>Eukaryota</taxon>
        <taxon>Fungi</taxon>
        <taxon>Dikarya</taxon>
        <taxon>Ascomycota</taxon>
        <taxon>Pezizomycotina</taxon>
        <taxon>Eurotiomycetes</taxon>
        <taxon>Chaetothyriomycetidae</taxon>
        <taxon>Chaetothyriales</taxon>
        <taxon>Herpotrichiellaceae</taxon>
        <taxon>Cladophialophora</taxon>
    </lineage>
</organism>
<dbReference type="EMBL" id="KN846984">
    <property type="protein sequence ID" value="KIW95290.1"/>
    <property type="molecule type" value="Genomic_DNA"/>
</dbReference>
<protein>
    <recommendedName>
        <fullName evidence="6">FAD-binding domain-containing protein</fullName>
    </recommendedName>
</protein>
<feature type="domain" description="FAD-binding" evidence="6">
    <location>
        <begin position="22"/>
        <end position="350"/>
    </location>
</feature>
<evidence type="ECO:0000313" key="8">
    <source>
        <dbReference type="Proteomes" id="UP000053789"/>
    </source>
</evidence>
<name>A0A0D2HWI3_CLAB1</name>
<evidence type="ECO:0000259" key="6">
    <source>
        <dbReference type="Pfam" id="PF01494"/>
    </source>
</evidence>
<dbReference type="InterPro" id="IPR050493">
    <property type="entry name" value="FAD-dep_Monooxygenase_BioMet"/>
</dbReference>
<keyword evidence="8" id="KW-1185">Reference proteome</keyword>
<dbReference type="Proteomes" id="UP000053789">
    <property type="component" value="Unassembled WGS sequence"/>
</dbReference>